<gene>
    <name evidence="4" type="ORF">JKK62_02590</name>
</gene>
<evidence type="ECO:0000256" key="1">
    <source>
        <dbReference type="ARBA" id="ARBA00001966"/>
    </source>
</evidence>
<evidence type="ECO:0000256" key="3">
    <source>
        <dbReference type="ARBA" id="ARBA00023014"/>
    </source>
</evidence>
<organism evidence="4 5">
    <name type="scientific">Ruminococcus difficilis</name>
    <dbReference type="NCBI Taxonomy" id="2763069"/>
    <lineage>
        <taxon>Bacteria</taxon>
        <taxon>Bacillati</taxon>
        <taxon>Bacillota</taxon>
        <taxon>Clostridia</taxon>
        <taxon>Eubacteriales</taxon>
        <taxon>Oscillospiraceae</taxon>
        <taxon>Ruminococcus</taxon>
    </lineage>
</organism>
<dbReference type="PANTHER" id="PTHR30548">
    <property type="entry name" value="2-HYDROXYGLUTARYL-COA DEHYDRATASE, D-COMPONENT-RELATED"/>
    <property type="match status" value="1"/>
</dbReference>
<keyword evidence="3" id="KW-0408">Iron</keyword>
<comment type="cofactor">
    <cofactor evidence="1">
        <name>[4Fe-4S] cluster</name>
        <dbReference type="ChEBI" id="CHEBI:49883"/>
    </cofactor>
</comment>
<accession>A0A934WPA1</accession>
<dbReference type="InterPro" id="IPR010327">
    <property type="entry name" value="FldB/FldC_alpha/beta"/>
</dbReference>
<dbReference type="PANTHER" id="PTHR30548:SF1">
    <property type="entry name" value="DEHYDRATASE SUBUNIT MJ0007-RELATED"/>
    <property type="match status" value="1"/>
</dbReference>
<evidence type="ECO:0000256" key="2">
    <source>
        <dbReference type="ARBA" id="ARBA00005806"/>
    </source>
</evidence>
<dbReference type="Gene3D" id="3.40.50.11900">
    <property type="match status" value="1"/>
</dbReference>
<sequence>MKHTEHNSFKNEAMETIGRIETENSNLFELKWFLETALLRFDESYLKKTRPQVIVLGNDIPAEVLYAVCDQPFYVLGGSLGTAHWADELTPRDTDPFSRSTLGWLINPDFDITKNALIVTATSSDSRRKLISVLQSAGRQVAAMDVPPMNNTSNAIHYYKDQMVMLAEKIGKHTHKHLTGGNLRHAVRKVARAHRHWQRFTATAHTAKGFITDEAVLLVTQCMYFADSLDEWALHTVALTAELETLNKRFMLNQKEKPNVLILGSPVVFPNYKVPQLIASANMRIAAIADSLSVEAALSVKRGGRMISADRILDQIAQDHLRATSSGARVNNEGLYSYFLHLVDQLRPDGIVCHILKGQIEYDFELPHIEKAAEELDIPVFRLETDYQYQDMEQLRIRMEAFGEMLNQRNIVKRKAKRSA</sequence>
<keyword evidence="3" id="KW-0479">Metal-binding</keyword>
<proteinExistence type="inferred from homology"/>
<keyword evidence="5" id="KW-1185">Reference proteome</keyword>
<comment type="caution">
    <text evidence="4">The sequence shown here is derived from an EMBL/GenBank/DDBJ whole genome shotgun (WGS) entry which is preliminary data.</text>
</comment>
<name>A0A934WPA1_9FIRM</name>
<dbReference type="EMBL" id="JAEQMG010000040">
    <property type="protein sequence ID" value="MBK6087546.1"/>
    <property type="molecule type" value="Genomic_DNA"/>
</dbReference>
<evidence type="ECO:0000313" key="4">
    <source>
        <dbReference type="EMBL" id="MBK6087546.1"/>
    </source>
</evidence>
<comment type="similarity">
    <text evidence="2">Belongs to the FldB/FldC dehydratase alpha/beta subunit family.</text>
</comment>
<protein>
    <submittedName>
        <fullName evidence="4">2-hydroxyacyl-CoA dehydratase</fullName>
    </submittedName>
</protein>
<evidence type="ECO:0000313" key="5">
    <source>
        <dbReference type="Proteomes" id="UP000633365"/>
    </source>
</evidence>
<dbReference type="RefSeq" id="WP_201426852.1">
    <property type="nucleotide sequence ID" value="NZ_JAEQMG010000040.1"/>
</dbReference>
<dbReference type="Gene3D" id="3.40.50.11890">
    <property type="match status" value="1"/>
</dbReference>
<reference evidence="4" key="1">
    <citation type="submission" date="2021-01" db="EMBL/GenBank/DDBJ databases">
        <title>Genome public.</title>
        <authorList>
            <person name="Liu C."/>
            <person name="Sun Q."/>
        </authorList>
    </citation>
    <scope>NUCLEOTIDE SEQUENCE</scope>
    <source>
        <strain evidence="4">M6</strain>
    </source>
</reference>
<keyword evidence="3" id="KW-0411">Iron-sulfur</keyword>
<dbReference type="GO" id="GO:0051536">
    <property type="term" value="F:iron-sulfur cluster binding"/>
    <property type="evidence" value="ECO:0007669"/>
    <property type="project" value="UniProtKB-KW"/>
</dbReference>
<dbReference type="AlphaFoldDB" id="A0A934WPA1"/>
<dbReference type="Pfam" id="PF06050">
    <property type="entry name" value="HGD-D"/>
    <property type="match status" value="1"/>
</dbReference>
<dbReference type="GO" id="GO:0016836">
    <property type="term" value="F:hydro-lyase activity"/>
    <property type="evidence" value="ECO:0007669"/>
    <property type="project" value="UniProtKB-ARBA"/>
</dbReference>
<dbReference type="Proteomes" id="UP000633365">
    <property type="component" value="Unassembled WGS sequence"/>
</dbReference>